<dbReference type="InterPro" id="IPR049508">
    <property type="entry name" value="MARK1-4_cat"/>
</dbReference>
<feature type="compositionally biased region" description="Polar residues" evidence="22">
    <location>
        <begin position="539"/>
        <end position="548"/>
    </location>
</feature>
<evidence type="ECO:0000313" key="27">
    <source>
        <dbReference type="Proteomes" id="UP000265100"/>
    </source>
</evidence>
<name>A0A3P8QP49_ASTCA</name>
<reference evidence="26" key="3">
    <citation type="submission" date="2025-08" db="UniProtKB">
        <authorList>
            <consortium name="Ensembl"/>
        </authorList>
    </citation>
    <scope>IDENTIFICATION</scope>
</reference>
<dbReference type="Pfam" id="PF00627">
    <property type="entry name" value="UBA"/>
    <property type="match status" value="1"/>
</dbReference>
<keyword evidence="12" id="KW-0418">Kinase</keyword>
<dbReference type="GO" id="GO:0005737">
    <property type="term" value="C:cytoplasm"/>
    <property type="evidence" value="ECO:0007669"/>
    <property type="project" value="UniProtKB-SubCell"/>
</dbReference>
<evidence type="ECO:0000256" key="3">
    <source>
        <dbReference type="ARBA" id="ARBA00004496"/>
    </source>
</evidence>
<feature type="compositionally biased region" description="Low complexity" evidence="22">
    <location>
        <begin position="595"/>
        <end position="613"/>
    </location>
</feature>
<comment type="catalytic activity">
    <reaction evidence="16">
        <text>L-threonyl-[protein] + ATP = O-phospho-L-threonyl-[protein] + ADP + H(+)</text>
        <dbReference type="Rhea" id="RHEA:46608"/>
        <dbReference type="Rhea" id="RHEA-COMP:11060"/>
        <dbReference type="Rhea" id="RHEA-COMP:11605"/>
        <dbReference type="ChEBI" id="CHEBI:15378"/>
        <dbReference type="ChEBI" id="CHEBI:30013"/>
        <dbReference type="ChEBI" id="CHEBI:30616"/>
        <dbReference type="ChEBI" id="CHEBI:61977"/>
        <dbReference type="ChEBI" id="CHEBI:456216"/>
        <dbReference type="EC" id="2.7.11.1"/>
    </reaction>
</comment>
<keyword evidence="14" id="KW-0472">Membrane</keyword>
<reference evidence="26" key="4">
    <citation type="submission" date="2025-09" db="UniProtKB">
        <authorList>
            <consortium name="Ensembl"/>
        </authorList>
    </citation>
    <scope>IDENTIFICATION</scope>
</reference>
<protein>
    <recommendedName>
        <fullName evidence="20">MAP/microtubule affinity-regulating kinase 3</fullName>
        <ecNumber evidence="5">2.7.11.1</ecNumber>
    </recommendedName>
</protein>
<dbReference type="CDD" id="cd14406">
    <property type="entry name" value="UBA_MARK2"/>
    <property type="match status" value="1"/>
</dbReference>
<evidence type="ECO:0000256" key="5">
    <source>
        <dbReference type="ARBA" id="ARBA00012513"/>
    </source>
</evidence>
<dbReference type="SMART" id="SM00220">
    <property type="entry name" value="S_TKc"/>
    <property type="match status" value="1"/>
</dbReference>
<dbReference type="PROSITE" id="PS50030">
    <property type="entry name" value="UBA"/>
    <property type="match status" value="1"/>
</dbReference>
<feature type="domain" description="UBA" evidence="24">
    <location>
        <begin position="320"/>
        <end position="359"/>
    </location>
</feature>
<evidence type="ECO:0000256" key="4">
    <source>
        <dbReference type="ARBA" id="ARBA00006234"/>
    </source>
</evidence>
<evidence type="ECO:0000256" key="13">
    <source>
        <dbReference type="ARBA" id="ARBA00022840"/>
    </source>
</evidence>
<dbReference type="Proteomes" id="UP000265100">
    <property type="component" value="Chromosome 3"/>
</dbReference>
<feature type="domain" description="Protein kinase" evidence="23">
    <location>
        <begin position="49"/>
        <end position="301"/>
    </location>
</feature>
<dbReference type="InterPro" id="IPR028375">
    <property type="entry name" value="KA1/Ssp2_C"/>
</dbReference>
<evidence type="ECO:0000256" key="6">
    <source>
        <dbReference type="ARBA" id="ARBA00022475"/>
    </source>
</evidence>
<keyword evidence="8" id="KW-0723">Serine/threonine-protein kinase</keyword>
<evidence type="ECO:0000256" key="1">
    <source>
        <dbReference type="ARBA" id="ARBA00004236"/>
    </source>
</evidence>
<dbReference type="EC" id="2.7.11.1" evidence="5"/>
<evidence type="ECO:0000256" key="2">
    <source>
        <dbReference type="ARBA" id="ARBA00004279"/>
    </source>
</evidence>
<dbReference type="FunFam" id="1.10.510.10:FF:001032">
    <property type="entry name" value="KP78b, isoform A"/>
    <property type="match status" value="1"/>
</dbReference>
<evidence type="ECO:0000259" key="25">
    <source>
        <dbReference type="PROSITE" id="PS50032"/>
    </source>
</evidence>
<dbReference type="AlphaFoldDB" id="A0A3P8QP49"/>
<dbReference type="GO" id="GO:0035556">
    <property type="term" value="P:intracellular signal transduction"/>
    <property type="evidence" value="ECO:0007669"/>
    <property type="project" value="TreeGrafter"/>
</dbReference>
<feature type="compositionally biased region" description="Polar residues" evidence="22">
    <location>
        <begin position="443"/>
        <end position="477"/>
    </location>
</feature>
<evidence type="ECO:0000256" key="19">
    <source>
        <dbReference type="ARBA" id="ARBA00063680"/>
    </source>
</evidence>
<feature type="binding site" evidence="21">
    <location>
        <position position="78"/>
    </location>
    <ligand>
        <name>ATP</name>
        <dbReference type="ChEBI" id="CHEBI:30616"/>
    </ligand>
</feature>
<keyword evidence="7" id="KW-0963">Cytoplasm</keyword>
<dbReference type="Gene3D" id="1.10.510.10">
    <property type="entry name" value="Transferase(Phosphotransferase) domain 1"/>
    <property type="match status" value="1"/>
</dbReference>
<evidence type="ECO:0000256" key="9">
    <source>
        <dbReference type="ARBA" id="ARBA00022553"/>
    </source>
</evidence>
<comment type="subunit">
    <text evidence="19">Interacts with MAPT/TAU. Interacts with DLG5 (via coiled-coil domain). Interacts with STK3/MST2 and STK4/MST1 in the presence of DLG5. Interacts with YWHAB, YWHAG, YWHAQ and YWHAZ. Interacts with PKP2 (via N-terminus). Interacts with CDC25C. Interacts with KSR1.</text>
</comment>
<reference evidence="26 27" key="1">
    <citation type="submission" date="2018-05" db="EMBL/GenBank/DDBJ databases">
        <authorList>
            <person name="Datahose"/>
        </authorList>
    </citation>
    <scope>NUCLEOTIDE SEQUENCE</scope>
</reference>
<dbReference type="Gene3D" id="1.10.8.10">
    <property type="entry name" value="DNA helicase RuvA subunit, C-terminal domain"/>
    <property type="match status" value="1"/>
</dbReference>
<feature type="compositionally biased region" description="Polar residues" evidence="22">
    <location>
        <begin position="378"/>
        <end position="388"/>
    </location>
</feature>
<evidence type="ECO:0000256" key="14">
    <source>
        <dbReference type="ARBA" id="ARBA00023136"/>
    </source>
</evidence>
<evidence type="ECO:0000256" key="21">
    <source>
        <dbReference type="PROSITE-ProRule" id="PRU10141"/>
    </source>
</evidence>
<dbReference type="GO" id="GO:0000226">
    <property type="term" value="P:microtubule cytoskeleton organization"/>
    <property type="evidence" value="ECO:0007669"/>
    <property type="project" value="TreeGrafter"/>
</dbReference>
<reference evidence="27" key="2">
    <citation type="submission" date="2023-03" db="EMBL/GenBank/DDBJ databases">
        <authorList>
            <consortium name="Wellcome Sanger Institute Data Sharing"/>
        </authorList>
    </citation>
    <scope>NUCLEOTIDE SEQUENCE [LARGE SCALE GENOMIC DNA]</scope>
</reference>
<feature type="compositionally biased region" description="Low complexity" evidence="22">
    <location>
        <begin position="19"/>
        <end position="34"/>
    </location>
</feature>
<dbReference type="InterPro" id="IPR015940">
    <property type="entry name" value="UBA"/>
</dbReference>
<dbReference type="Bgee" id="ENSACLG00000020779">
    <property type="expression patterns" value="Expressed in anal fin and 8 other cell types or tissues"/>
</dbReference>
<evidence type="ECO:0000256" key="20">
    <source>
        <dbReference type="ARBA" id="ARBA00071529"/>
    </source>
</evidence>
<evidence type="ECO:0000256" key="7">
    <source>
        <dbReference type="ARBA" id="ARBA00022490"/>
    </source>
</evidence>
<feature type="compositionally biased region" description="Polar residues" evidence="22">
    <location>
        <begin position="395"/>
        <end position="410"/>
    </location>
</feature>
<evidence type="ECO:0000256" key="17">
    <source>
        <dbReference type="ARBA" id="ARBA00048679"/>
    </source>
</evidence>
<evidence type="ECO:0000256" key="8">
    <source>
        <dbReference type="ARBA" id="ARBA00022527"/>
    </source>
</evidence>
<feature type="region of interest" description="Disordered" evidence="22">
    <location>
        <begin position="517"/>
        <end position="556"/>
    </location>
</feature>
<dbReference type="FunFam" id="1.10.8.10:FF:000005">
    <property type="entry name" value="Non-specific serine/threonine protein kinase"/>
    <property type="match status" value="1"/>
</dbReference>
<evidence type="ECO:0000259" key="23">
    <source>
        <dbReference type="PROSITE" id="PS50011"/>
    </source>
</evidence>
<evidence type="ECO:0000313" key="26">
    <source>
        <dbReference type="Ensembl" id="ENSACLP00000030764.2"/>
    </source>
</evidence>
<dbReference type="InterPro" id="IPR017441">
    <property type="entry name" value="Protein_kinase_ATP_BS"/>
</dbReference>
<dbReference type="SUPFAM" id="SSF103243">
    <property type="entry name" value="KA1-like"/>
    <property type="match status" value="1"/>
</dbReference>
<dbReference type="InterPro" id="IPR000719">
    <property type="entry name" value="Prot_kinase_dom"/>
</dbReference>
<dbReference type="GO" id="GO:0005524">
    <property type="term" value="F:ATP binding"/>
    <property type="evidence" value="ECO:0007669"/>
    <property type="project" value="UniProtKB-UniRule"/>
</dbReference>
<keyword evidence="6" id="KW-1003">Cell membrane</keyword>
<keyword evidence="11 21" id="KW-0547">Nucleotide-binding</keyword>
<comment type="subcellular location">
    <subcellularLocation>
        <location evidence="1">Cell membrane</location>
    </subcellularLocation>
    <subcellularLocation>
        <location evidence="2">Cell projection</location>
        <location evidence="2">Dendrite</location>
    </subcellularLocation>
    <subcellularLocation>
        <location evidence="3">Cytoplasm</location>
    </subcellularLocation>
</comment>
<feature type="domain" description="KA1" evidence="25">
    <location>
        <begin position="683"/>
        <end position="732"/>
    </location>
</feature>
<proteinExistence type="inferred from homology"/>
<dbReference type="InterPro" id="IPR011009">
    <property type="entry name" value="Kinase-like_dom_sf"/>
</dbReference>
<dbReference type="PANTHER" id="PTHR24346:SF56">
    <property type="entry name" value="SERINE_THREONINE-PROTEIN KINASE MARK2"/>
    <property type="match status" value="1"/>
</dbReference>
<evidence type="ECO:0000256" key="18">
    <source>
        <dbReference type="ARBA" id="ARBA00054424"/>
    </source>
</evidence>
<dbReference type="PROSITE" id="PS50032">
    <property type="entry name" value="KA1"/>
    <property type="match status" value="1"/>
</dbReference>
<evidence type="ECO:0000256" key="22">
    <source>
        <dbReference type="SAM" id="MobiDB-lite"/>
    </source>
</evidence>
<keyword evidence="9" id="KW-0597">Phosphoprotein</keyword>
<dbReference type="PROSITE" id="PS50011">
    <property type="entry name" value="PROTEIN_KINASE_DOM"/>
    <property type="match status" value="1"/>
</dbReference>
<dbReference type="GO" id="GO:0030425">
    <property type="term" value="C:dendrite"/>
    <property type="evidence" value="ECO:0007669"/>
    <property type="project" value="UniProtKB-SubCell"/>
</dbReference>
<feature type="region of interest" description="Disordered" evidence="22">
    <location>
        <begin position="569"/>
        <end position="637"/>
    </location>
</feature>
<evidence type="ECO:0000259" key="24">
    <source>
        <dbReference type="PROSITE" id="PS50030"/>
    </source>
</evidence>
<dbReference type="Pfam" id="PF00069">
    <property type="entry name" value="Pkinase"/>
    <property type="match status" value="1"/>
</dbReference>
<evidence type="ECO:0000256" key="11">
    <source>
        <dbReference type="ARBA" id="ARBA00022741"/>
    </source>
</evidence>
<dbReference type="InterPro" id="IPR001772">
    <property type="entry name" value="KA1_dom"/>
</dbReference>
<dbReference type="GO" id="GO:0050321">
    <property type="term" value="F:tau-protein kinase activity"/>
    <property type="evidence" value="ECO:0007669"/>
    <property type="project" value="TreeGrafter"/>
</dbReference>
<evidence type="ECO:0000256" key="10">
    <source>
        <dbReference type="ARBA" id="ARBA00022679"/>
    </source>
</evidence>
<dbReference type="GO" id="GO:0005886">
    <property type="term" value="C:plasma membrane"/>
    <property type="evidence" value="ECO:0007669"/>
    <property type="project" value="UniProtKB-SubCell"/>
</dbReference>
<dbReference type="GO" id="GO:0106310">
    <property type="term" value="F:protein serine kinase activity"/>
    <property type="evidence" value="ECO:0007669"/>
    <property type="project" value="RHEA"/>
</dbReference>
<organism evidence="26 27">
    <name type="scientific">Astatotilapia calliptera</name>
    <name type="common">Eastern happy</name>
    <name type="synonym">Chromis callipterus</name>
    <dbReference type="NCBI Taxonomy" id="8154"/>
    <lineage>
        <taxon>Eukaryota</taxon>
        <taxon>Metazoa</taxon>
        <taxon>Chordata</taxon>
        <taxon>Craniata</taxon>
        <taxon>Vertebrata</taxon>
        <taxon>Euteleostomi</taxon>
        <taxon>Actinopterygii</taxon>
        <taxon>Neopterygii</taxon>
        <taxon>Teleostei</taxon>
        <taxon>Neoteleostei</taxon>
        <taxon>Acanthomorphata</taxon>
        <taxon>Ovalentaria</taxon>
        <taxon>Cichlomorphae</taxon>
        <taxon>Cichliformes</taxon>
        <taxon>Cichlidae</taxon>
        <taxon>African cichlids</taxon>
        <taxon>Pseudocrenilabrinae</taxon>
        <taxon>Haplochromini</taxon>
        <taxon>Astatotilapia</taxon>
    </lineage>
</organism>
<dbReference type="PROSITE" id="PS00107">
    <property type="entry name" value="PROTEIN_KINASE_ATP"/>
    <property type="match status" value="1"/>
</dbReference>
<sequence length="732" mass="80936">MSTRPPLVQVIENSAGQESKLSSVRSSTSRGRNSVATTTSDEQPHIGNYRLLKTIGKGNFAKVKLARHVLTGKEVAVKIIDKTQLNSSSLQKLFREVRIMKMLNHPNIVKLFEVIETEKTLYLVMEYASGGEVFDYLVAHGRMKEKEARAKFRQIVSAVQYCHQKCIVHRDLKAENLLLDADMNIKIADFGFSNEFTLGNKLDTFCGSPPYAAPELFQGKKYDGPEVDVWSLGVILYTLVSGSLPFDGQNLKELRERVLRGKYRIPFYMSTDCENLLKKFLILNPSKRGSLEQQIMRDRWMNVGYEEEELKPYIEPQPDYKDPRRTDIMLQMGFSQEEIQDSLVNQKYNDVMATYLLLDYRNSELDEGGIKPRPGSDVQRSVSSNQKPQNRRTTDQGSSYSKRGGQTDNRSAGEDSGRKGSSGSSTTKVPASPLASSDRKKSGTPSTNSILSTGTGRSRNSPLTDRATLDQSIQNGKDSAPAQRAPGASPSAHNISSAAVSDRTNFSRGVGIRSTFHAGQQRSARDQHGSAYPGGPASPSLSHGNSQARRTHGATGIFSKFTSKFVRKGPYEGEGDDEGSRPVLTSTVDKSEKTSGGLSSSSNNDENNSSPGSGNTGGTGTPPAISSQKDPVKPRSLRFTWSMKTTSSMEPTEMMREIRKVLDSNSCEYELRERYMLLCMSGKPAHDDFVQWEMEVCKLPRLSLNGVRFKRISGTSIAFKNIASKIANELKL</sequence>
<comment type="similarity">
    <text evidence="4">Belongs to the protein kinase superfamily. CAMK Ser/Thr protein kinase family. SNF1 subfamily.</text>
</comment>
<dbReference type="InterPro" id="IPR008271">
    <property type="entry name" value="Ser/Thr_kinase_AS"/>
</dbReference>
<dbReference type="FunFam" id="3.30.310.80:FF:000001">
    <property type="entry name" value="Non-specific serine/threonine protein kinase"/>
    <property type="match status" value="1"/>
</dbReference>
<feature type="compositionally biased region" description="Polar residues" evidence="22">
    <location>
        <begin position="491"/>
        <end position="500"/>
    </location>
</feature>
<feature type="region of interest" description="Disordered" evidence="22">
    <location>
        <begin position="14"/>
        <end position="42"/>
    </location>
</feature>
<keyword evidence="10" id="KW-0808">Transferase</keyword>
<dbReference type="GeneTree" id="ENSGT00940000155031"/>
<dbReference type="SMART" id="SM00165">
    <property type="entry name" value="UBA"/>
    <property type="match status" value="1"/>
</dbReference>
<dbReference type="PROSITE" id="PS00108">
    <property type="entry name" value="PROTEIN_KINASE_ST"/>
    <property type="match status" value="1"/>
</dbReference>
<comment type="function">
    <text evidence="18">Serine/threonine-protein kinase. Involved in the specific phosphorylation of microtubule-associated proteins for MAP2 and MAP4. Phosphorylates the microtubule-associated protein MAPT/TAU. Phosphorylates CDC25C on 'Ser-216'. Regulates localization and activity of some histone deacetylases by mediating phosphorylation of HDAC7, promoting subsequent interaction between HDAC7 and 14-3-3 and export from the nucleus. Regulates localization and activity of MITF by mediating its phosphorylation, promoting subsequent interaction between MITF and 14-3-3 and retention in the cytosol. Negatively regulates the Hippo signaling pathway and antagonizes the phosphorylation of LATS1. Cooperates with DLG5 to inhibit the kinase activity of STK3/MST2 toward LATS1. Phosphorylates PKP2 and KSR1.</text>
</comment>
<evidence type="ECO:0000256" key="15">
    <source>
        <dbReference type="ARBA" id="ARBA00023273"/>
    </source>
</evidence>
<dbReference type="FunFam" id="3.30.200.20:FF:000003">
    <property type="entry name" value="Non-specific serine/threonine protein kinase"/>
    <property type="match status" value="1"/>
</dbReference>
<evidence type="ECO:0000256" key="16">
    <source>
        <dbReference type="ARBA" id="ARBA00047899"/>
    </source>
</evidence>
<accession>A0A3P8QP49</accession>
<dbReference type="Pfam" id="PF02149">
    <property type="entry name" value="KA1"/>
    <property type="match status" value="1"/>
</dbReference>
<evidence type="ECO:0000256" key="12">
    <source>
        <dbReference type="ARBA" id="ARBA00022777"/>
    </source>
</evidence>
<keyword evidence="15" id="KW-0966">Cell projection</keyword>
<feature type="region of interest" description="Disordered" evidence="22">
    <location>
        <begin position="367"/>
        <end position="500"/>
    </location>
</feature>
<dbReference type="Gene3D" id="3.30.200.20">
    <property type="entry name" value="Phosphorylase Kinase, domain 1"/>
    <property type="match status" value="1"/>
</dbReference>
<feature type="compositionally biased region" description="Low complexity" evidence="22">
    <location>
        <begin position="419"/>
        <end position="428"/>
    </location>
</feature>
<dbReference type="CDD" id="cd14072">
    <property type="entry name" value="STKc_MARK"/>
    <property type="match status" value="1"/>
</dbReference>
<comment type="catalytic activity">
    <reaction evidence="17">
        <text>L-seryl-[protein] + ATP = O-phospho-L-seryl-[protein] + ADP + H(+)</text>
        <dbReference type="Rhea" id="RHEA:17989"/>
        <dbReference type="Rhea" id="RHEA-COMP:9863"/>
        <dbReference type="Rhea" id="RHEA-COMP:11604"/>
        <dbReference type="ChEBI" id="CHEBI:15378"/>
        <dbReference type="ChEBI" id="CHEBI:29999"/>
        <dbReference type="ChEBI" id="CHEBI:30616"/>
        <dbReference type="ChEBI" id="CHEBI:83421"/>
        <dbReference type="ChEBI" id="CHEBI:456216"/>
        <dbReference type="EC" id="2.7.11.1"/>
    </reaction>
</comment>
<dbReference type="Gene3D" id="3.30.310.80">
    <property type="entry name" value="Kinase associated domain 1, KA1"/>
    <property type="match status" value="1"/>
</dbReference>
<keyword evidence="27" id="KW-1185">Reference proteome</keyword>
<dbReference type="PANTHER" id="PTHR24346">
    <property type="entry name" value="MAP/MICROTUBULE AFFINITY-REGULATING KINASE"/>
    <property type="match status" value="1"/>
</dbReference>
<dbReference type="Ensembl" id="ENSACLT00000031480.2">
    <property type="protein sequence ID" value="ENSACLP00000030764.2"/>
    <property type="gene ID" value="ENSACLG00000020779.2"/>
</dbReference>
<dbReference type="SUPFAM" id="SSF56112">
    <property type="entry name" value="Protein kinase-like (PK-like)"/>
    <property type="match status" value="1"/>
</dbReference>
<keyword evidence="13 21" id="KW-0067">ATP-binding</keyword>